<evidence type="ECO:0000256" key="1">
    <source>
        <dbReference type="SAM" id="MobiDB-lite"/>
    </source>
</evidence>
<feature type="region of interest" description="Disordered" evidence="1">
    <location>
        <begin position="473"/>
        <end position="493"/>
    </location>
</feature>
<reference evidence="2" key="1">
    <citation type="journal article" date="2021" name="Proc. Natl. Acad. Sci. U.S.A.">
        <title>A Catalog of Tens of Thousands of Viruses from Human Metagenomes Reveals Hidden Associations with Chronic Diseases.</title>
        <authorList>
            <person name="Tisza M.J."/>
            <person name="Buck C.B."/>
        </authorList>
    </citation>
    <scope>NUCLEOTIDE SEQUENCE</scope>
    <source>
        <strain evidence="2">CtcPl3</strain>
    </source>
</reference>
<protein>
    <submittedName>
        <fullName evidence="2">Sel1-like repeat</fullName>
    </submittedName>
</protein>
<proteinExistence type="predicted"/>
<evidence type="ECO:0000313" key="2">
    <source>
        <dbReference type="EMBL" id="DAE23339.1"/>
    </source>
</evidence>
<feature type="compositionally biased region" description="Low complexity" evidence="1">
    <location>
        <begin position="474"/>
        <end position="487"/>
    </location>
</feature>
<dbReference type="SUPFAM" id="SSF81901">
    <property type="entry name" value="HCP-like"/>
    <property type="match status" value="1"/>
</dbReference>
<dbReference type="Gene3D" id="1.25.40.10">
    <property type="entry name" value="Tetratricopeptide repeat domain"/>
    <property type="match status" value="2"/>
</dbReference>
<name>A0A8S5QWV7_9CAUD</name>
<dbReference type="InterPro" id="IPR011990">
    <property type="entry name" value="TPR-like_helical_dom_sf"/>
</dbReference>
<dbReference type="SMART" id="SM00671">
    <property type="entry name" value="SEL1"/>
    <property type="match status" value="2"/>
</dbReference>
<dbReference type="EMBL" id="BK015752">
    <property type="protein sequence ID" value="DAE23339.1"/>
    <property type="molecule type" value="Genomic_DNA"/>
</dbReference>
<accession>A0A8S5QWV7</accession>
<dbReference type="InterPro" id="IPR006597">
    <property type="entry name" value="Sel1-like"/>
</dbReference>
<sequence length="542" mass="59937">MMKNVFITLLLSVIMLSAKAQQMYENKNINYSLDVIEAEAAKGNVVAIKALGDCYNYGKRYDATYKGVIDYNKALECYKKISDYGYPWGAWEIARMYGAGKLEDADAKTAAEMWHEKAFKDFKIYADRGDAKAMDNLAEYYAGSYGDKYQDGLKNLYWSLCSLEAGNPSAATNVAFCYTYEKGVEKDTVFALAWYARFCIGAAKKGWPVEAYLDYKELVKAGYSKADWERLAEPTYLPVPRISTQNEDSINDVAIFAVDLLKTRAEDFRIACRTHKRMTTTSVGNESFTNSTIPSATYAETKASTQKRKRNWLSVIGRALDVASSIAGGQNVMSALPQSLSSNTANAAMLQSFQYSGEQRKGQQDFNGRIIKNELTAPCTYGQAHYTWYEDGYCFVYSVSTCVGCYGKKICTICNGQGKVYNSYFKSYRQCVGCLGSGRCKYCQGAGNQTMSKLWAPGEAEAYQAAKSEVVDNSSSSSSFSSSSSSSGTCPKCGGKGYRPESYTYAAGSSMAPYHNSGGTNCSICGKTTDHYHYRCTECKRH</sequence>
<organism evidence="2">
    <name type="scientific">Myoviridae sp. ctcPl3</name>
    <dbReference type="NCBI Taxonomy" id="2826669"/>
    <lineage>
        <taxon>Viruses</taxon>
        <taxon>Duplodnaviria</taxon>
        <taxon>Heunggongvirae</taxon>
        <taxon>Uroviricota</taxon>
        <taxon>Caudoviricetes</taxon>
    </lineage>
</organism>